<reference evidence="5" key="1">
    <citation type="submission" date="2014-07" db="EMBL/GenBank/DDBJ databases">
        <authorList>
            <person name="Martin A.A"/>
            <person name="De Silva N."/>
        </authorList>
    </citation>
    <scope>NUCLEOTIDE SEQUENCE</scope>
</reference>
<dbReference type="GO" id="GO:0012505">
    <property type="term" value="C:endomembrane system"/>
    <property type="evidence" value="ECO:0007669"/>
    <property type="project" value="UniProtKB-SubCell"/>
</dbReference>
<dbReference type="Proteomes" id="UP000035680">
    <property type="component" value="Unassembled WGS sequence"/>
</dbReference>
<dbReference type="PANTHER" id="PTHR12894">
    <property type="entry name" value="CNH DOMAIN CONTAINING"/>
    <property type="match status" value="1"/>
</dbReference>
<evidence type="ECO:0000256" key="2">
    <source>
        <dbReference type="ARBA" id="ARBA00023136"/>
    </source>
</evidence>
<organism evidence="5 6">
    <name type="scientific">Strongyloides venezuelensis</name>
    <name type="common">Threadworm</name>
    <dbReference type="NCBI Taxonomy" id="75913"/>
    <lineage>
        <taxon>Eukaryota</taxon>
        <taxon>Metazoa</taxon>
        <taxon>Ecdysozoa</taxon>
        <taxon>Nematoda</taxon>
        <taxon>Chromadorea</taxon>
        <taxon>Rhabditida</taxon>
        <taxon>Tylenchina</taxon>
        <taxon>Panagrolaimomorpha</taxon>
        <taxon>Strongyloidoidea</taxon>
        <taxon>Strongyloididae</taxon>
        <taxon>Strongyloides</taxon>
    </lineage>
</organism>
<keyword evidence="2" id="KW-0472">Membrane</keyword>
<dbReference type="GO" id="GO:0034058">
    <property type="term" value="P:endosomal vesicle fusion"/>
    <property type="evidence" value="ECO:0007669"/>
    <property type="project" value="TreeGrafter"/>
</dbReference>
<dbReference type="Pfam" id="PF00780">
    <property type="entry name" value="CNH"/>
    <property type="match status" value="1"/>
</dbReference>
<dbReference type="InterPro" id="IPR036322">
    <property type="entry name" value="WD40_repeat_dom_sf"/>
</dbReference>
<evidence type="ECO:0000313" key="6">
    <source>
        <dbReference type="WBParaSite" id="SVE_0559500.1"/>
    </source>
</evidence>
<keyword evidence="5" id="KW-1185">Reference proteome</keyword>
<protein>
    <submittedName>
        <fullName evidence="6">CNH domain-containing protein</fullName>
    </submittedName>
</protein>
<dbReference type="InterPro" id="IPR001180">
    <property type="entry name" value="CNH_dom"/>
</dbReference>
<evidence type="ECO:0000256" key="3">
    <source>
        <dbReference type="ARBA" id="ARBA00038201"/>
    </source>
</evidence>
<dbReference type="AlphaFoldDB" id="A0A0K0F9U3"/>
<accession>A0A0K0F9U3</accession>
<sequence length="892" mass="105036">MTEELILRRLLELPYELTYICCRKLKDEIFAGSTIGTLMIFSKMKNGERGYESKEYVRAIDEKKCPILKLCISEECKIVVILYENQVVVRDLNDCSIVYCQIKKFKKLTSMDCYYDNEKGKLFLCVSDDKMIKFFEWIGDNFRYINIILRPKEFLDSPTSIQWCGRTGILVFALKKEFFYANIFGNDKDEKTCILLKKDIKSREGPLLIYIDDLNLIGCAQGYSIYFFNSIEPFSSKHKDREIKFTDEIVAVSYSMPYIIAIIKNGRLEVRCLQSYEVIQSKVTPTRIFMIYPSKPGVCFCASNKFIYELDGRKNSMKTIERHKNEKNFDLAAKLCDVYGVTENEKFEIRRAQAFEYFKLKDFKECMKVVKNMNLEVLQLLQMFIRYLPYNDYPYELNENNENDGKNLKEPLDGDDLKNLLIELIDYLVDLRHKYLNVVLAYENYTGKYSEEEYQLARRYLVVVDTSVVQCYLHLDSIMVKSFLRSRNFCNFECIEDLLKDLEKYDLLYLHYKNANKHDDALTVLQYLYQKEGSDFSEIDTMIEYLKELGHKEFDIILKYAKWVFSIDEKKGLEIFIDETNEYDEVKMFDRARINEFLTNYDIGLSIQYLEFIINEWHDDTITFSEYLGSLYRLRIDELRKNYTHICKDDDKFIGAGEEDGELGELRKKFLKFLNENNLYSPRKMLESLKSDYFYEEKAIVYRKMKKHKNALCIYISILKLYDEADDYCELYYDANDPDDKDLFNLLFEGYMIPFDPNIVGISSDRGLKGSVNVMRALCILEKHADKINITKAISLIPDDIDVKKLKNVFSSIIKCKVEQYDDIVLESAVTKSSYTRCREDLKKRKAVHFKIETGTKCSSCNKGIRDSAFVVNEDGGIYDYGCYTKISYNIE</sequence>
<evidence type="ECO:0000313" key="5">
    <source>
        <dbReference type="Proteomes" id="UP000035680"/>
    </source>
</evidence>
<dbReference type="PROSITE" id="PS50219">
    <property type="entry name" value="CNH"/>
    <property type="match status" value="1"/>
</dbReference>
<reference evidence="6" key="2">
    <citation type="submission" date="2015-08" db="UniProtKB">
        <authorList>
            <consortium name="WormBaseParasite"/>
        </authorList>
    </citation>
    <scope>IDENTIFICATION</scope>
</reference>
<dbReference type="Pfam" id="PF10366">
    <property type="entry name" value="Vps39_1"/>
    <property type="match status" value="1"/>
</dbReference>
<comment type="subcellular location">
    <subcellularLocation>
        <location evidence="1">Endomembrane system</location>
        <topology evidence="1">Peripheral membrane protein</topology>
    </subcellularLocation>
</comment>
<feature type="domain" description="CNH" evidence="4">
    <location>
        <begin position="14"/>
        <end position="298"/>
    </location>
</feature>
<evidence type="ECO:0000259" key="4">
    <source>
        <dbReference type="PROSITE" id="PS50219"/>
    </source>
</evidence>
<dbReference type="SUPFAM" id="SSF50978">
    <property type="entry name" value="WD40 repeat-like"/>
    <property type="match status" value="1"/>
</dbReference>
<name>A0A0K0F9U3_STRVS</name>
<dbReference type="STRING" id="75913.A0A0K0F9U3"/>
<dbReference type="InterPro" id="IPR019452">
    <property type="entry name" value="VPS39/TGF_beta_rcpt-assoc_1"/>
</dbReference>
<dbReference type="GO" id="GO:0006914">
    <property type="term" value="P:autophagy"/>
    <property type="evidence" value="ECO:0007669"/>
    <property type="project" value="TreeGrafter"/>
</dbReference>
<comment type="similarity">
    <text evidence="3">Belongs to the VAM6/VPS39 family.</text>
</comment>
<dbReference type="GO" id="GO:0005737">
    <property type="term" value="C:cytoplasm"/>
    <property type="evidence" value="ECO:0007669"/>
    <property type="project" value="TreeGrafter"/>
</dbReference>
<dbReference type="GO" id="GO:0016020">
    <property type="term" value="C:membrane"/>
    <property type="evidence" value="ECO:0007669"/>
    <property type="project" value="TreeGrafter"/>
</dbReference>
<dbReference type="PANTHER" id="PTHR12894:SF49">
    <property type="entry name" value="VAM6_VPS39-LIKE PROTEIN"/>
    <property type="match status" value="1"/>
</dbReference>
<proteinExistence type="inferred from homology"/>
<dbReference type="InterPro" id="IPR032914">
    <property type="entry name" value="Vam6/VPS39/TRAP1"/>
</dbReference>
<evidence type="ECO:0000256" key="1">
    <source>
        <dbReference type="ARBA" id="ARBA00004184"/>
    </source>
</evidence>
<dbReference type="WBParaSite" id="SVE_0559500.1">
    <property type="protein sequence ID" value="SVE_0559500.1"/>
    <property type="gene ID" value="SVE_0559500"/>
</dbReference>